<proteinExistence type="predicted"/>
<evidence type="ECO:0000313" key="2">
    <source>
        <dbReference type="EMBL" id="MFA3841387.1"/>
    </source>
</evidence>
<evidence type="ECO:0000256" key="1">
    <source>
        <dbReference type="SAM" id="MobiDB-lite"/>
    </source>
</evidence>
<evidence type="ECO:0000313" key="3">
    <source>
        <dbReference type="Proteomes" id="UP001571476"/>
    </source>
</evidence>
<sequence length="42" mass="4536">MHGDDKIPGGEIAVDDDVDTSRRSRFARRAGTDSIAVRFGTS</sequence>
<accession>A0ABV4SSF4</accession>
<dbReference type="Proteomes" id="UP001571476">
    <property type="component" value="Unassembled WGS sequence"/>
</dbReference>
<name>A0ABV4SSF4_9ACTN</name>
<dbReference type="EMBL" id="JBGOSP010000024">
    <property type="protein sequence ID" value="MFA3841387.1"/>
    <property type="molecule type" value="Genomic_DNA"/>
</dbReference>
<keyword evidence="3" id="KW-1185">Reference proteome</keyword>
<reference evidence="2 3" key="1">
    <citation type="submission" date="2024-08" db="EMBL/GenBank/DDBJ databases">
        <title>Genome sequence of Streptomyces aureus CACIA-1.46HGO.</title>
        <authorList>
            <person name="Evangelista-Martinez Z."/>
        </authorList>
    </citation>
    <scope>NUCLEOTIDE SEQUENCE [LARGE SCALE GENOMIC DNA]</scope>
    <source>
        <strain evidence="2 3">CACIA-1.46HGO</strain>
    </source>
</reference>
<dbReference type="RefSeq" id="WP_372565616.1">
    <property type="nucleotide sequence ID" value="NZ_JBGOSP010000024.1"/>
</dbReference>
<organism evidence="2 3">
    <name type="scientific">Streptomyces aureus</name>
    <dbReference type="NCBI Taxonomy" id="193461"/>
    <lineage>
        <taxon>Bacteria</taxon>
        <taxon>Bacillati</taxon>
        <taxon>Actinomycetota</taxon>
        <taxon>Actinomycetes</taxon>
        <taxon>Kitasatosporales</taxon>
        <taxon>Streptomycetaceae</taxon>
        <taxon>Streptomyces</taxon>
    </lineage>
</organism>
<comment type="caution">
    <text evidence="2">The sequence shown here is derived from an EMBL/GenBank/DDBJ whole genome shotgun (WGS) entry which is preliminary data.</text>
</comment>
<feature type="region of interest" description="Disordered" evidence="1">
    <location>
        <begin position="1"/>
        <end position="25"/>
    </location>
</feature>
<gene>
    <name evidence="2" type="ORF">ACEG43_35205</name>
</gene>
<protein>
    <submittedName>
        <fullName evidence="2">Uncharacterized protein</fullName>
    </submittedName>
</protein>